<keyword evidence="1" id="KW-0472">Membrane</keyword>
<dbReference type="EMBL" id="JAVDDT010000002">
    <property type="protein sequence ID" value="MDQ2068959.1"/>
    <property type="molecule type" value="Genomic_DNA"/>
</dbReference>
<organism evidence="2 3">
    <name type="scientific">Natronospira bacteriovora</name>
    <dbReference type="NCBI Taxonomy" id="3069753"/>
    <lineage>
        <taxon>Bacteria</taxon>
        <taxon>Pseudomonadati</taxon>
        <taxon>Pseudomonadota</taxon>
        <taxon>Gammaproteobacteria</taxon>
        <taxon>Natronospirales</taxon>
        <taxon>Natronospiraceae</taxon>
        <taxon>Natronospira</taxon>
    </lineage>
</organism>
<reference evidence="2 3" key="1">
    <citation type="submission" date="2023-08" db="EMBL/GenBank/DDBJ databases">
        <title>Whole-genome sequencing of halo(alkali)philic microorganisms from hypersaline lakes.</title>
        <authorList>
            <person name="Sorokin D.Y."/>
            <person name="Abbas B."/>
            <person name="Merkel A.Y."/>
        </authorList>
    </citation>
    <scope>NUCLEOTIDE SEQUENCE [LARGE SCALE GENOMIC DNA]</scope>
    <source>
        <strain evidence="2 3">AB-CW4</strain>
    </source>
</reference>
<comment type="caution">
    <text evidence="2">The sequence shown here is derived from an EMBL/GenBank/DDBJ whole genome shotgun (WGS) entry which is preliminary data.</text>
</comment>
<dbReference type="Proteomes" id="UP001239019">
    <property type="component" value="Unassembled WGS sequence"/>
</dbReference>
<dbReference type="RefSeq" id="WP_306727454.1">
    <property type="nucleotide sequence ID" value="NZ_JAVDDT010000002.1"/>
</dbReference>
<keyword evidence="3" id="KW-1185">Reference proteome</keyword>
<keyword evidence="1" id="KW-1133">Transmembrane helix</keyword>
<keyword evidence="1" id="KW-0812">Transmembrane</keyword>
<evidence type="ECO:0000256" key="1">
    <source>
        <dbReference type="SAM" id="Phobius"/>
    </source>
</evidence>
<feature type="transmembrane region" description="Helical" evidence="1">
    <location>
        <begin position="20"/>
        <end position="39"/>
    </location>
</feature>
<accession>A0ABU0W4M0</accession>
<sequence length="103" mass="11634">MAIGKFLETLVNNGRTLKWIILAIMGLLVIGDILVPSSYDRFFWEQIGGFGAVYGFISCVLIIVVSKALGYALLYRKEDYYDHELEGHEMSGDPRDDKEQGNE</sequence>
<evidence type="ECO:0000313" key="2">
    <source>
        <dbReference type="EMBL" id="MDQ2068959.1"/>
    </source>
</evidence>
<protein>
    <submittedName>
        <fullName evidence="2">Uncharacterized protein</fullName>
    </submittedName>
</protein>
<evidence type="ECO:0000313" key="3">
    <source>
        <dbReference type="Proteomes" id="UP001239019"/>
    </source>
</evidence>
<gene>
    <name evidence="2" type="ORF">RBH19_03635</name>
</gene>
<proteinExistence type="predicted"/>
<name>A0ABU0W4M0_9GAMM</name>
<feature type="transmembrane region" description="Helical" evidence="1">
    <location>
        <begin position="51"/>
        <end position="74"/>
    </location>
</feature>